<dbReference type="InterPro" id="IPR013766">
    <property type="entry name" value="Thioredoxin_domain"/>
</dbReference>
<dbReference type="Gene3D" id="3.40.30.10">
    <property type="entry name" value="Glutaredoxin"/>
    <property type="match status" value="1"/>
</dbReference>
<gene>
    <name evidence="10" type="ORF">WG929_08110</name>
</gene>
<evidence type="ECO:0000313" key="10">
    <source>
        <dbReference type="EMBL" id="MFK4752372.1"/>
    </source>
</evidence>
<organism evidence="10 11">
    <name type="scientific">Oceanobacter antarcticus</name>
    <dbReference type="NCBI Taxonomy" id="3133425"/>
    <lineage>
        <taxon>Bacteria</taxon>
        <taxon>Pseudomonadati</taxon>
        <taxon>Pseudomonadota</taxon>
        <taxon>Gammaproteobacteria</taxon>
        <taxon>Oceanospirillales</taxon>
        <taxon>Oceanospirillaceae</taxon>
        <taxon>Oceanobacter</taxon>
    </lineage>
</organism>
<feature type="chain" id="PRO_5046245399" description="Thiol:disulfide interchange protein" evidence="8">
    <location>
        <begin position="23"/>
        <end position="210"/>
    </location>
</feature>
<dbReference type="RefSeq" id="WP_416205654.1">
    <property type="nucleotide sequence ID" value="NZ_JBBKTX010000008.1"/>
</dbReference>
<dbReference type="PANTHER" id="PTHR35891:SF2">
    <property type="entry name" value="THIOL:DISULFIDE INTERCHANGE PROTEIN DSBA"/>
    <property type="match status" value="1"/>
</dbReference>
<evidence type="ECO:0000313" key="11">
    <source>
        <dbReference type="Proteomes" id="UP001620597"/>
    </source>
</evidence>
<evidence type="ECO:0000256" key="7">
    <source>
        <dbReference type="PIRNR" id="PIRNR001488"/>
    </source>
</evidence>
<evidence type="ECO:0000259" key="9">
    <source>
        <dbReference type="PROSITE" id="PS51352"/>
    </source>
</evidence>
<dbReference type="InterPro" id="IPR001853">
    <property type="entry name" value="DSBA-like_thioredoxin_dom"/>
</dbReference>
<dbReference type="PIRSF" id="PIRSF001488">
    <property type="entry name" value="Tdi_protein"/>
    <property type="match status" value="1"/>
</dbReference>
<evidence type="ECO:0000256" key="1">
    <source>
        <dbReference type="ARBA" id="ARBA00004418"/>
    </source>
</evidence>
<dbReference type="InterPro" id="IPR036249">
    <property type="entry name" value="Thioredoxin-like_sf"/>
</dbReference>
<dbReference type="InterPro" id="IPR050824">
    <property type="entry name" value="Thiol_disulfide_DsbA"/>
</dbReference>
<dbReference type="Pfam" id="PF01323">
    <property type="entry name" value="DSBA"/>
    <property type="match status" value="1"/>
</dbReference>
<dbReference type="Proteomes" id="UP001620597">
    <property type="component" value="Unassembled WGS sequence"/>
</dbReference>
<protein>
    <recommendedName>
        <fullName evidence="7">Thiol:disulfide interchange protein</fullName>
    </recommendedName>
</protein>
<dbReference type="CDD" id="cd03019">
    <property type="entry name" value="DsbA_DsbA"/>
    <property type="match status" value="1"/>
</dbReference>
<evidence type="ECO:0000256" key="5">
    <source>
        <dbReference type="ARBA" id="ARBA00023157"/>
    </source>
</evidence>
<feature type="domain" description="Thioredoxin" evidence="9">
    <location>
        <begin position="10"/>
        <end position="154"/>
    </location>
</feature>
<keyword evidence="11" id="KW-1185">Reference proteome</keyword>
<keyword evidence="3 8" id="KW-0732">Signal</keyword>
<keyword evidence="4 7" id="KW-0574">Periplasm</keyword>
<keyword evidence="5 7" id="KW-1015">Disulfide bond</keyword>
<accession>A0ABW8NHG1</accession>
<sequence length="210" mass="23543">MLMLIKRWMAVPLLLISSLTLAAEYQAGVNYDVLADPVPVMADGKVHVEEAFWYGCPHCFHLDESLSQWVSSLPADVEFTRVPAMFGRAWVSHAQLYYVADVLGILDQVHTPIFRAIHLEKQRLLDKDDQRDFLVKHGGITAEQFDKAYDNFAVKSRMSQADKRIRSFKISGVPALIVDGKYVVSASTAGGQDKMTAVVDFLIEKERAAK</sequence>
<proteinExistence type="inferred from homology"/>
<evidence type="ECO:0000256" key="2">
    <source>
        <dbReference type="ARBA" id="ARBA00005791"/>
    </source>
</evidence>
<dbReference type="InterPro" id="IPR023205">
    <property type="entry name" value="DsbA/DsbL"/>
</dbReference>
<dbReference type="EMBL" id="JBBKTX010000008">
    <property type="protein sequence ID" value="MFK4752372.1"/>
    <property type="molecule type" value="Genomic_DNA"/>
</dbReference>
<keyword evidence="6" id="KW-0676">Redox-active center</keyword>
<dbReference type="PROSITE" id="PS51352">
    <property type="entry name" value="THIOREDOXIN_2"/>
    <property type="match status" value="1"/>
</dbReference>
<evidence type="ECO:0000256" key="6">
    <source>
        <dbReference type="ARBA" id="ARBA00023284"/>
    </source>
</evidence>
<comment type="similarity">
    <text evidence="2">Belongs to the thioredoxin family. DsbA subfamily.</text>
</comment>
<dbReference type="PANTHER" id="PTHR35891">
    <property type="entry name" value="THIOL:DISULFIDE INTERCHANGE PROTEIN DSBA"/>
    <property type="match status" value="1"/>
</dbReference>
<feature type="signal peptide" evidence="8">
    <location>
        <begin position="1"/>
        <end position="22"/>
    </location>
</feature>
<evidence type="ECO:0000256" key="4">
    <source>
        <dbReference type="ARBA" id="ARBA00022764"/>
    </source>
</evidence>
<name>A0ABW8NHG1_9GAMM</name>
<evidence type="ECO:0000256" key="3">
    <source>
        <dbReference type="ARBA" id="ARBA00022729"/>
    </source>
</evidence>
<comment type="caution">
    <text evidence="10">The sequence shown here is derived from an EMBL/GenBank/DDBJ whole genome shotgun (WGS) entry which is preliminary data.</text>
</comment>
<comment type="subcellular location">
    <subcellularLocation>
        <location evidence="1 7">Periplasm</location>
    </subcellularLocation>
</comment>
<reference evidence="10 11" key="1">
    <citation type="submission" date="2024-03" db="EMBL/GenBank/DDBJ databases">
        <title>High-quality draft genome sequence of Oceanobacter sp. wDCs-4.</title>
        <authorList>
            <person name="Dong C."/>
        </authorList>
    </citation>
    <scope>NUCLEOTIDE SEQUENCE [LARGE SCALE GENOMIC DNA]</scope>
    <source>
        <strain evidence="11">wDCs-4</strain>
    </source>
</reference>
<evidence type="ECO:0000256" key="8">
    <source>
        <dbReference type="SAM" id="SignalP"/>
    </source>
</evidence>
<dbReference type="SUPFAM" id="SSF52833">
    <property type="entry name" value="Thioredoxin-like"/>
    <property type="match status" value="1"/>
</dbReference>